<evidence type="ECO:0000256" key="5">
    <source>
        <dbReference type="SAM" id="MobiDB-lite"/>
    </source>
</evidence>
<name>A0A5B9VTH5_9BACT</name>
<dbReference type="GO" id="GO:0003677">
    <property type="term" value="F:DNA binding"/>
    <property type="evidence" value="ECO:0007669"/>
    <property type="project" value="UniProtKB-KW"/>
</dbReference>
<sequence>MGNQPGLSDAERDVLRVLWDGGPGTVREVRERLGGRGRAWAYTTVATLLQRLHAKGYAVPDATAVPHVYRAGVSREELLDRRLKDAAEELCDGRAAPLVLALVQGNKFSPEELARLRRMLAEAAERESEKKGRDGGKAPSA</sequence>
<evidence type="ECO:0000256" key="2">
    <source>
        <dbReference type="ARBA" id="ARBA00023015"/>
    </source>
</evidence>
<dbReference type="GO" id="GO:0045892">
    <property type="term" value="P:negative regulation of DNA-templated transcription"/>
    <property type="evidence" value="ECO:0007669"/>
    <property type="project" value="InterPro"/>
</dbReference>
<dbReference type="InterPro" id="IPR005650">
    <property type="entry name" value="BlaI_family"/>
</dbReference>
<evidence type="ECO:0000256" key="4">
    <source>
        <dbReference type="ARBA" id="ARBA00023163"/>
    </source>
</evidence>
<evidence type="ECO:0000256" key="1">
    <source>
        <dbReference type="ARBA" id="ARBA00011046"/>
    </source>
</evidence>
<gene>
    <name evidence="6" type="primary">blaI_1</name>
    <name evidence="6" type="ORF">OJF2_00980</name>
</gene>
<dbReference type="Proteomes" id="UP000324233">
    <property type="component" value="Chromosome"/>
</dbReference>
<dbReference type="RefSeq" id="WP_168221500.1">
    <property type="nucleotide sequence ID" value="NZ_CP042997.1"/>
</dbReference>
<dbReference type="Gene3D" id="1.10.4040.10">
    <property type="entry name" value="Penicillinase repressor domain"/>
    <property type="match status" value="1"/>
</dbReference>
<dbReference type="PIRSF" id="PIRSF019455">
    <property type="entry name" value="CopR_AtkY"/>
    <property type="match status" value="1"/>
</dbReference>
<organism evidence="6 7">
    <name type="scientific">Aquisphaera giovannonii</name>
    <dbReference type="NCBI Taxonomy" id="406548"/>
    <lineage>
        <taxon>Bacteria</taxon>
        <taxon>Pseudomonadati</taxon>
        <taxon>Planctomycetota</taxon>
        <taxon>Planctomycetia</taxon>
        <taxon>Isosphaerales</taxon>
        <taxon>Isosphaeraceae</taxon>
        <taxon>Aquisphaera</taxon>
    </lineage>
</organism>
<dbReference type="InterPro" id="IPR036390">
    <property type="entry name" value="WH_DNA-bd_sf"/>
</dbReference>
<keyword evidence="2" id="KW-0805">Transcription regulation</keyword>
<comment type="similarity">
    <text evidence="1">Belongs to the BlaI transcriptional regulatory family.</text>
</comment>
<dbReference type="AlphaFoldDB" id="A0A5B9VTH5"/>
<keyword evidence="7" id="KW-1185">Reference proteome</keyword>
<dbReference type="Gene3D" id="1.10.10.10">
    <property type="entry name" value="Winged helix-like DNA-binding domain superfamily/Winged helix DNA-binding domain"/>
    <property type="match status" value="1"/>
</dbReference>
<keyword evidence="4" id="KW-0804">Transcription</keyword>
<protein>
    <submittedName>
        <fullName evidence="6">Penicillinase repressor</fullName>
    </submittedName>
</protein>
<dbReference type="InterPro" id="IPR036388">
    <property type="entry name" value="WH-like_DNA-bd_sf"/>
</dbReference>
<dbReference type="EMBL" id="CP042997">
    <property type="protein sequence ID" value="QEH31633.1"/>
    <property type="molecule type" value="Genomic_DNA"/>
</dbReference>
<proteinExistence type="inferred from homology"/>
<dbReference type="SUPFAM" id="SSF46785">
    <property type="entry name" value="Winged helix' DNA-binding domain"/>
    <property type="match status" value="1"/>
</dbReference>
<dbReference type="Pfam" id="PF03965">
    <property type="entry name" value="Penicillinase_R"/>
    <property type="match status" value="1"/>
</dbReference>
<evidence type="ECO:0000256" key="3">
    <source>
        <dbReference type="ARBA" id="ARBA00023125"/>
    </source>
</evidence>
<accession>A0A5B9VTH5</accession>
<keyword evidence="3" id="KW-0238">DNA-binding</keyword>
<evidence type="ECO:0000313" key="7">
    <source>
        <dbReference type="Proteomes" id="UP000324233"/>
    </source>
</evidence>
<dbReference type="KEGG" id="agv:OJF2_00980"/>
<evidence type="ECO:0000313" key="6">
    <source>
        <dbReference type="EMBL" id="QEH31633.1"/>
    </source>
</evidence>
<reference evidence="6 7" key="1">
    <citation type="submission" date="2019-08" db="EMBL/GenBank/DDBJ databases">
        <title>Deep-cultivation of Planctomycetes and their phenomic and genomic characterization uncovers novel biology.</title>
        <authorList>
            <person name="Wiegand S."/>
            <person name="Jogler M."/>
            <person name="Boedeker C."/>
            <person name="Pinto D."/>
            <person name="Vollmers J."/>
            <person name="Rivas-Marin E."/>
            <person name="Kohn T."/>
            <person name="Peeters S.H."/>
            <person name="Heuer A."/>
            <person name="Rast P."/>
            <person name="Oberbeckmann S."/>
            <person name="Bunk B."/>
            <person name="Jeske O."/>
            <person name="Meyerdierks A."/>
            <person name="Storesund J.E."/>
            <person name="Kallscheuer N."/>
            <person name="Luecker S."/>
            <person name="Lage O.M."/>
            <person name="Pohl T."/>
            <person name="Merkel B.J."/>
            <person name="Hornburger P."/>
            <person name="Mueller R.-W."/>
            <person name="Bruemmer F."/>
            <person name="Labrenz M."/>
            <person name="Spormann A.M."/>
            <person name="Op den Camp H."/>
            <person name="Overmann J."/>
            <person name="Amann R."/>
            <person name="Jetten M.S.M."/>
            <person name="Mascher T."/>
            <person name="Medema M.H."/>
            <person name="Devos D.P."/>
            <person name="Kaster A.-K."/>
            <person name="Ovreas L."/>
            <person name="Rohde M."/>
            <person name="Galperin M.Y."/>
            <person name="Jogler C."/>
        </authorList>
    </citation>
    <scope>NUCLEOTIDE SEQUENCE [LARGE SCALE GENOMIC DNA]</scope>
    <source>
        <strain evidence="6 7">OJF2</strain>
    </source>
</reference>
<feature type="region of interest" description="Disordered" evidence="5">
    <location>
        <begin position="121"/>
        <end position="141"/>
    </location>
</feature>